<dbReference type="EMBL" id="CP036263">
    <property type="protein sequence ID" value="QDS98949.1"/>
    <property type="molecule type" value="Genomic_DNA"/>
</dbReference>
<proteinExistence type="predicted"/>
<dbReference type="KEGG" id="amob:HG15A2_22370"/>
<name>A0A517MVP9_9BACT</name>
<gene>
    <name evidence="2" type="ORF">HG15A2_22370</name>
</gene>
<accession>A0A517MVP9</accession>
<dbReference type="AlphaFoldDB" id="A0A517MVP9"/>
<evidence type="ECO:0000313" key="3">
    <source>
        <dbReference type="Proteomes" id="UP000319852"/>
    </source>
</evidence>
<protein>
    <submittedName>
        <fullName evidence="2">Uncharacterized protein</fullName>
    </submittedName>
</protein>
<keyword evidence="3" id="KW-1185">Reference proteome</keyword>
<evidence type="ECO:0000256" key="1">
    <source>
        <dbReference type="SAM" id="Phobius"/>
    </source>
</evidence>
<feature type="transmembrane region" description="Helical" evidence="1">
    <location>
        <begin position="7"/>
        <end position="31"/>
    </location>
</feature>
<dbReference type="Pfam" id="PF04350">
    <property type="entry name" value="PilO"/>
    <property type="match status" value="1"/>
</dbReference>
<reference evidence="2 3" key="1">
    <citation type="submission" date="2019-02" db="EMBL/GenBank/DDBJ databases">
        <title>Deep-cultivation of Planctomycetes and their phenomic and genomic characterization uncovers novel biology.</title>
        <authorList>
            <person name="Wiegand S."/>
            <person name="Jogler M."/>
            <person name="Boedeker C."/>
            <person name="Pinto D."/>
            <person name="Vollmers J."/>
            <person name="Rivas-Marin E."/>
            <person name="Kohn T."/>
            <person name="Peeters S.H."/>
            <person name="Heuer A."/>
            <person name="Rast P."/>
            <person name="Oberbeckmann S."/>
            <person name="Bunk B."/>
            <person name="Jeske O."/>
            <person name="Meyerdierks A."/>
            <person name="Storesund J.E."/>
            <person name="Kallscheuer N."/>
            <person name="Luecker S."/>
            <person name="Lage O.M."/>
            <person name="Pohl T."/>
            <person name="Merkel B.J."/>
            <person name="Hornburger P."/>
            <person name="Mueller R.-W."/>
            <person name="Bruemmer F."/>
            <person name="Labrenz M."/>
            <person name="Spormann A.M."/>
            <person name="Op den Camp H."/>
            <person name="Overmann J."/>
            <person name="Amann R."/>
            <person name="Jetten M.S.M."/>
            <person name="Mascher T."/>
            <person name="Medema M.H."/>
            <person name="Devos D.P."/>
            <person name="Kaster A.-K."/>
            <person name="Ovreas L."/>
            <person name="Rohde M."/>
            <person name="Galperin M.Y."/>
            <person name="Jogler C."/>
        </authorList>
    </citation>
    <scope>NUCLEOTIDE SEQUENCE [LARGE SCALE GENOMIC DNA]</scope>
    <source>
        <strain evidence="2 3">HG15A2</strain>
    </source>
</reference>
<dbReference type="Gene3D" id="3.30.70.60">
    <property type="match status" value="1"/>
</dbReference>
<organism evidence="2 3">
    <name type="scientific">Adhaeretor mobilis</name>
    <dbReference type="NCBI Taxonomy" id="1930276"/>
    <lineage>
        <taxon>Bacteria</taxon>
        <taxon>Pseudomonadati</taxon>
        <taxon>Planctomycetota</taxon>
        <taxon>Planctomycetia</taxon>
        <taxon>Pirellulales</taxon>
        <taxon>Lacipirellulaceae</taxon>
        <taxon>Adhaeretor</taxon>
    </lineage>
</organism>
<keyword evidence="1" id="KW-0812">Transmembrane</keyword>
<keyword evidence="1" id="KW-0472">Membrane</keyword>
<sequence length="192" mass="21355">MRRQLRSLIWTVHLIGSLIAAVTLVGVWYGVYQPLNDQAASDEVRIAQLESLLAQPKTWQGENSELRRQHVKLTGAVELASEKSAGGAQDDLFIREAGQLAESHHLEVLDWKLGADRQVERFTESSVQGHFRGSFDSVCRFLAAINQMPRIAKMTKLALHSDGKSGDYPVYATFALYSSTQRNDTREKGGAL</sequence>
<dbReference type="RefSeq" id="WP_145060242.1">
    <property type="nucleotide sequence ID" value="NZ_CP036263.1"/>
</dbReference>
<evidence type="ECO:0000313" key="2">
    <source>
        <dbReference type="EMBL" id="QDS98949.1"/>
    </source>
</evidence>
<dbReference type="Proteomes" id="UP000319852">
    <property type="component" value="Chromosome"/>
</dbReference>
<dbReference type="GO" id="GO:0043107">
    <property type="term" value="P:type IV pilus-dependent motility"/>
    <property type="evidence" value="ECO:0007669"/>
    <property type="project" value="InterPro"/>
</dbReference>
<keyword evidence="1" id="KW-1133">Transmembrane helix</keyword>
<dbReference type="InterPro" id="IPR007445">
    <property type="entry name" value="PilO"/>
</dbReference>
<dbReference type="GO" id="GO:0043683">
    <property type="term" value="P:type IV pilus assembly"/>
    <property type="evidence" value="ECO:0007669"/>
    <property type="project" value="InterPro"/>
</dbReference>
<dbReference type="InterPro" id="IPR014717">
    <property type="entry name" value="Transl_elong_EF1B/ribsomal_bS6"/>
</dbReference>